<dbReference type="Proteomes" id="UP001281410">
    <property type="component" value="Unassembled WGS sequence"/>
</dbReference>
<feature type="region of interest" description="Disordered" evidence="1">
    <location>
        <begin position="40"/>
        <end position="74"/>
    </location>
</feature>
<dbReference type="EMBL" id="JANJYJ010000004">
    <property type="protein sequence ID" value="KAK3218997.1"/>
    <property type="molecule type" value="Genomic_DNA"/>
</dbReference>
<proteinExistence type="predicted"/>
<organism evidence="2 3">
    <name type="scientific">Dipteronia sinensis</name>
    <dbReference type="NCBI Taxonomy" id="43782"/>
    <lineage>
        <taxon>Eukaryota</taxon>
        <taxon>Viridiplantae</taxon>
        <taxon>Streptophyta</taxon>
        <taxon>Embryophyta</taxon>
        <taxon>Tracheophyta</taxon>
        <taxon>Spermatophyta</taxon>
        <taxon>Magnoliopsida</taxon>
        <taxon>eudicotyledons</taxon>
        <taxon>Gunneridae</taxon>
        <taxon>Pentapetalae</taxon>
        <taxon>rosids</taxon>
        <taxon>malvids</taxon>
        <taxon>Sapindales</taxon>
        <taxon>Sapindaceae</taxon>
        <taxon>Hippocastanoideae</taxon>
        <taxon>Acereae</taxon>
        <taxon>Dipteronia</taxon>
    </lineage>
</organism>
<dbReference type="AlphaFoldDB" id="A0AAE0AKD1"/>
<keyword evidence="3" id="KW-1185">Reference proteome</keyword>
<comment type="caution">
    <text evidence="2">The sequence shown here is derived from an EMBL/GenBank/DDBJ whole genome shotgun (WGS) entry which is preliminary data.</text>
</comment>
<accession>A0AAE0AKD1</accession>
<name>A0AAE0AKD1_9ROSI</name>
<evidence type="ECO:0000313" key="2">
    <source>
        <dbReference type="EMBL" id="KAK3218997.1"/>
    </source>
</evidence>
<protein>
    <submittedName>
        <fullName evidence="2">Uncharacterized protein</fullName>
    </submittedName>
</protein>
<reference evidence="2" key="1">
    <citation type="journal article" date="2023" name="Plant J.">
        <title>Genome sequences and population genomics provide insights into the demographic history, inbreeding, and mutation load of two 'living fossil' tree species of Dipteronia.</title>
        <authorList>
            <person name="Feng Y."/>
            <person name="Comes H.P."/>
            <person name="Chen J."/>
            <person name="Zhu S."/>
            <person name="Lu R."/>
            <person name="Zhang X."/>
            <person name="Li P."/>
            <person name="Qiu J."/>
            <person name="Olsen K.M."/>
            <person name="Qiu Y."/>
        </authorList>
    </citation>
    <scope>NUCLEOTIDE SEQUENCE</scope>
    <source>
        <strain evidence="2">NBL</strain>
    </source>
</reference>
<feature type="compositionally biased region" description="Polar residues" evidence="1">
    <location>
        <begin position="40"/>
        <end position="50"/>
    </location>
</feature>
<evidence type="ECO:0000313" key="3">
    <source>
        <dbReference type="Proteomes" id="UP001281410"/>
    </source>
</evidence>
<evidence type="ECO:0000256" key="1">
    <source>
        <dbReference type="SAM" id="MobiDB-lite"/>
    </source>
</evidence>
<gene>
    <name evidence="2" type="ORF">Dsin_012967</name>
</gene>
<sequence>MNTRLGKSGNKGRNDRGFAGKPPGRKVSVNDMYQIKQNSSLATSHASFDSPSGAAIEPNNGDSSKQKSPTNLNFKRPSSWIAITTFLEDSSFGCCSCFCFGRFYA</sequence>
<feature type="region of interest" description="Disordered" evidence="1">
    <location>
        <begin position="1"/>
        <end position="27"/>
    </location>
</feature>
<feature type="compositionally biased region" description="Polar residues" evidence="1">
    <location>
        <begin position="60"/>
        <end position="73"/>
    </location>
</feature>